<protein>
    <submittedName>
        <fullName evidence="7">Aldo/keto reductase</fullName>
    </submittedName>
</protein>
<dbReference type="InterPro" id="IPR020471">
    <property type="entry name" value="AKR"/>
</dbReference>
<dbReference type="PIRSF" id="PIRSF000097">
    <property type="entry name" value="AKR"/>
    <property type="match status" value="1"/>
</dbReference>
<dbReference type="PROSITE" id="PS00798">
    <property type="entry name" value="ALDOKETO_REDUCTASE_1"/>
    <property type="match status" value="1"/>
</dbReference>
<proteinExistence type="inferred from homology"/>
<dbReference type="PANTHER" id="PTHR43827:SF13">
    <property type="entry name" value="ALDO_KETO REDUCTASE FAMILY PROTEIN"/>
    <property type="match status" value="1"/>
</dbReference>
<evidence type="ECO:0000256" key="2">
    <source>
        <dbReference type="ARBA" id="ARBA00023002"/>
    </source>
</evidence>
<dbReference type="EMBL" id="LNZH02000193">
    <property type="protein sequence ID" value="OCB87259.1"/>
    <property type="molecule type" value="Genomic_DNA"/>
</dbReference>
<keyword evidence="2" id="KW-0560">Oxidoreductase</keyword>
<feature type="active site" description="Proton donor" evidence="3">
    <location>
        <position position="53"/>
    </location>
</feature>
<gene>
    <name evidence="7" type="ORF">A7U60_g5586</name>
</gene>
<dbReference type="InterPro" id="IPR018170">
    <property type="entry name" value="Aldo/ket_reductase_CS"/>
</dbReference>
<evidence type="ECO:0000256" key="5">
    <source>
        <dbReference type="PIRSR" id="PIRSR000097-3"/>
    </source>
</evidence>
<dbReference type="InterPro" id="IPR036812">
    <property type="entry name" value="NAD(P)_OxRdtase_dom_sf"/>
</dbReference>
<dbReference type="OrthoDB" id="416253at2759"/>
<organism evidence="7 8">
    <name type="scientific">Sanghuangporus baumii</name>
    <name type="common">Phellinus baumii</name>
    <dbReference type="NCBI Taxonomy" id="108892"/>
    <lineage>
        <taxon>Eukaryota</taxon>
        <taxon>Fungi</taxon>
        <taxon>Dikarya</taxon>
        <taxon>Basidiomycota</taxon>
        <taxon>Agaricomycotina</taxon>
        <taxon>Agaricomycetes</taxon>
        <taxon>Hymenochaetales</taxon>
        <taxon>Hymenochaetaceae</taxon>
        <taxon>Sanghuangporus</taxon>
    </lineage>
</organism>
<evidence type="ECO:0000256" key="4">
    <source>
        <dbReference type="PIRSR" id="PIRSR000097-2"/>
    </source>
</evidence>
<keyword evidence="8" id="KW-1185">Reference proteome</keyword>
<feature type="domain" description="NADP-dependent oxidoreductase" evidence="6">
    <location>
        <begin position="28"/>
        <end position="271"/>
    </location>
</feature>
<reference evidence="7" key="1">
    <citation type="submission" date="2016-06" db="EMBL/GenBank/DDBJ databases">
        <title>Draft Genome sequence of the fungus Inonotus baumii.</title>
        <authorList>
            <person name="Zhu H."/>
            <person name="Lin W."/>
        </authorList>
    </citation>
    <scope>NUCLEOTIDE SEQUENCE</scope>
    <source>
        <strain evidence="7">821</strain>
    </source>
</reference>
<sequence length="286" mass="32032">MASPFTLQTTVKLNSGYEMPIVGLGVFENDHCIPACSAALKHGYRHIDTAEYYRNEVDVGRAVRESGIPREEIFVTTKIYHPDHGYESTFSHVENSLAKLQISYIDLYLIHSPLSGREKRLQTYRALLAKRDAGVIRSVGVSNYMNGLPSTDSGVHHLEEIREAELETPAVNQIELHPFCQQRPIVAYCKDHGIIIQAYSPLIRGDFSHPVIQDVSKSSGKSPAQVLVRWSLQKGYVPLPKSSQPNRVIDNARVFDFELSDEEMTKLDGLDKGRNGCVTWNPVDAP</sequence>
<feature type="binding site" evidence="4">
    <location>
        <position position="111"/>
    </location>
    <ligand>
        <name>substrate</name>
    </ligand>
</feature>
<feature type="site" description="Lowers pKa of active site Tyr" evidence="5">
    <location>
        <position position="78"/>
    </location>
</feature>
<evidence type="ECO:0000313" key="8">
    <source>
        <dbReference type="Proteomes" id="UP000757232"/>
    </source>
</evidence>
<dbReference type="SUPFAM" id="SSF51430">
    <property type="entry name" value="NAD(P)-linked oxidoreductase"/>
    <property type="match status" value="1"/>
</dbReference>
<dbReference type="CDD" id="cd19071">
    <property type="entry name" value="AKR_AKR1-5-like"/>
    <property type="match status" value="1"/>
</dbReference>
<evidence type="ECO:0000313" key="7">
    <source>
        <dbReference type="EMBL" id="OCB87259.1"/>
    </source>
</evidence>
<dbReference type="FunFam" id="3.20.20.100:FF:000015">
    <property type="entry name" value="Oxidoreductase, aldo/keto reductase family"/>
    <property type="match status" value="1"/>
</dbReference>
<comment type="similarity">
    <text evidence="1">Belongs to the aldo/keto reductase family.</text>
</comment>
<comment type="caution">
    <text evidence="7">The sequence shown here is derived from an EMBL/GenBank/DDBJ whole genome shotgun (WGS) entry which is preliminary data.</text>
</comment>
<dbReference type="PANTHER" id="PTHR43827">
    <property type="entry name" value="2,5-DIKETO-D-GLUCONIC ACID REDUCTASE"/>
    <property type="match status" value="1"/>
</dbReference>
<name>A0A9Q5NBA8_SANBA</name>
<dbReference type="Proteomes" id="UP000757232">
    <property type="component" value="Unassembled WGS sequence"/>
</dbReference>
<dbReference type="AlphaFoldDB" id="A0A9Q5NBA8"/>
<evidence type="ECO:0000256" key="3">
    <source>
        <dbReference type="PIRSR" id="PIRSR000097-1"/>
    </source>
</evidence>
<dbReference type="PROSITE" id="PS00062">
    <property type="entry name" value="ALDOKETO_REDUCTASE_2"/>
    <property type="match status" value="1"/>
</dbReference>
<dbReference type="GO" id="GO:0016491">
    <property type="term" value="F:oxidoreductase activity"/>
    <property type="evidence" value="ECO:0007669"/>
    <property type="project" value="UniProtKB-KW"/>
</dbReference>
<dbReference type="PRINTS" id="PR00069">
    <property type="entry name" value="ALDKETRDTASE"/>
</dbReference>
<dbReference type="Gene3D" id="3.20.20.100">
    <property type="entry name" value="NADP-dependent oxidoreductase domain"/>
    <property type="match status" value="1"/>
</dbReference>
<evidence type="ECO:0000256" key="1">
    <source>
        <dbReference type="ARBA" id="ARBA00007905"/>
    </source>
</evidence>
<dbReference type="InterPro" id="IPR023210">
    <property type="entry name" value="NADP_OxRdtase_dom"/>
</dbReference>
<accession>A0A9Q5NBA8</accession>
<dbReference type="Pfam" id="PF00248">
    <property type="entry name" value="Aldo_ket_red"/>
    <property type="match status" value="1"/>
</dbReference>
<evidence type="ECO:0000259" key="6">
    <source>
        <dbReference type="Pfam" id="PF00248"/>
    </source>
</evidence>